<evidence type="ECO:0000313" key="3">
    <source>
        <dbReference type="Proteomes" id="UP000001369"/>
    </source>
</evidence>
<dbReference type="AlphaFoldDB" id="C1DUB7"/>
<dbReference type="InterPro" id="IPR015890">
    <property type="entry name" value="Chorismate_C"/>
</dbReference>
<dbReference type="Gene3D" id="3.60.120.10">
    <property type="entry name" value="Anthranilate synthase"/>
    <property type="match status" value="1"/>
</dbReference>
<dbReference type="HOGENOM" id="CLU_006493_7_2_0"/>
<keyword evidence="3" id="KW-1185">Reference proteome</keyword>
<organism evidence="2 3">
    <name type="scientific">Sulfurihydrogenibium azorense (strain DSM 15241 / OCM 825 / Az-Fu1)</name>
    <dbReference type="NCBI Taxonomy" id="204536"/>
    <lineage>
        <taxon>Bacteria</taxon>
        <taxon>Pseudomonadati</taxon>
        <taxon>Aquificota</taxon>
        <taxon>Aquificia</taxon>
        <taxon>Aquificales</taxon>
        <taxon>Hydrogenothermaceae</taxon>
        <taxon>Sulfurihydrogenibium</taxon>
    </lineage>
</organism>
<evidence type="ECO:0000313" key="2">
    <source>
        <dbReference type="EMBL" id="ACN98610.1"/>
    </source>
</evidence>
<dbReference type="PANTHER" id="PTHR11236">
    <property type="entry name" value="AMINOBENZOATE/ANTHRANILATE SYNTHASE"/>
    <property type="match status" value="1"/>
</dbReference>
<dbReference type="Proteomes" id="UP000001369">
    <property type="component" value="Chromosome"/>
</dbReference>
<accession>C1DUB7</accession>
<keyword evidence="2" id="KW-0808">Transferase</keyword>
<protein>
    <submittedName>
        <fullName evidence="2">Para-aminobenzoate synthase component 1 (Para-aminobenzoate synthase component I) (ADC synthase)</fullName>
        <ecNumber evidence="2">2.6.1.85</ecNumber>
    </submittedName>
</protein>
<dbReference type="GO" id="GO:0000162">
    <property type="term" value="P:L-tryptophan biosynthetic process"/>
    <property type="evidence" value="ECO:0007669"/>
    <property type="project" value="TreeGrafter"/>
</dbReference>
<dbReference type="PRINTS" id="PR00095">
    <property type="entry name" value="ANTSNTHASEI"/>
</dbReference>
<keyword evidence="2" id="KW-0032">Aminotransferase</keyword>
<dbReference type="SUPFAM" id="SSF56322">
    <property type="entry name" value="ADC synthase"/>
    <property type="match status" value="1"/>
</dbReference>
<sequence length="394" mass="45276">MLYNIFMIFLYSNSSDGWLGKQGLFLFNKPVFTLKVYKNRTYLNGRLIKTKKPLKLTESIVKKKKLFAVGFISYDYNDFILSKKSPKKDDTNFPLIYLEFHKNYIEVEKKLKDSFTSKAQKVIFNTTKDDFIKKVNTAKKYIESGDFYQINLSHRIDINGYFNKDTIFFNLINIQPTDYMMLIKNPEFSLISASMELFLEKNGNLIKTKPIKGTVKKTGNPELDEKLKEELKTSQKEKAENLMITDLMRNDLGKIANNIKVDKLFEITQYSTLYQMSSTVSGILKEGLSIDRIIESTFPPGSVTGAPKKRAMEVIEELEDKRRSVYCGATVLIKPNLNFVMSVAIRQILFKKDKAYIYVGSGIVSDSTPEKEWEETLLKAKANLKAIGLESLKV</sequence>
<dbReference type="EMBL" id="CP001229">
    <property type="protein sequence ID" value="ACN98610.1"/>
    <property type="molecule type" value="Genomic_DNA"/>
</dbReference>
<gene>
    <name evidence="2" type="ordered locus">SULAZ_0718</name>
</gene>
<dbReference type="KEGG" id="saf:SULAZ_0718"/>
<evidence type="ECO:0000259" key="1">
    <source>
        <dbReference type="Pfam" id="PF00425"/>
    </source>
</evidence>
<dbReference type="GO" id="GO:0046820">
    <property type="term" value="F:4-amino-4-deoxychorismate synthase activity"/>
    <property type="evidence" value="ECO:0007669"/>
    <property type="project" value="UniProtKB-EC"/>
</dbReference>
<dbReference type="EC" id="2.6.1.85" evidence="2"/>
<reference evidence="2 3" key="1">
    <citation type="journal article" date="2009" name="J. Bacteriol.">
        <title>Complete and draft genome sequences of six members of the Aquificales.</title>
        <authorList>
            <person name="Reysenbach A.L."/>
            <person name="Hamamura N."/>
            <person name="Podar M."/>
            <person name="Griffiths E."/>
            <person name="Ferreira S."/>
            <person name="Hochstein R."/>
            <person name="Heidelberg J."/>
            <person name="Johnson J."/>
            <person name="Mead D."/>
            <person name="Pohorille A."/>
            <person name="Sarmiento M."/>
            <person name="Schweighofer K."/>
            <person name="Seshadri R."/>
            <person name="Voytek M.A."/>
        </authorList>
    </citation>
    <scope>NUCLEOTIDE SEQUENCE [LARGE SCALE GENOMIC DNA]</scope>
    <source>
        <strain evidence="3">Az-Fu1 / DSM 15241 / OCM 825</strain>
    </source>
</reference>
<dbReference type="STRING" id="204536.SULAZ_0718"/>
<feature type="domain" description="Chorismate-utilising enzyme C-terminal" evidence="1">
    <location>
        <begin position="128"/>
        <end position="379"/>
    </location>
</feature>
<dbReference type="PANTHER" id="PTHR11236:SF50">
    <property type="entry name" value="AMINODEOXYCHORISMATE SYNTHASE COMPONENT 1"/>
    <property type="match status" value="1"/>
</dbReference>
<dbReference type="InterPro" id="IPR019999">
    <property type="entry name" value="Anth_synth_I-like"/>
</dbReference>
<dbReference type="eggNOG" id="COG0147">
    <property type="taxonomic scope" value="Bacteria"/>
</dbReference>
<dbReference type="InterPro" id="IPR005801">
    <property type="entry name" value="ADC_synthase"/>
</dbReference>
<name>C1DUB7_SULAA</name>
<dbReference type="Pfam" id="PF00425">
    <property type="entry name" value="Chorismate_bind"/>
    <property type="match status" value="1"/>
</dbReference>
<proteinExistence type="predicted"/>